<comment type="pathway">
    <text evidence="9">Amino-acid biosynthesis.</text>
</comment>
<dbReference type="PANTHER" id="PTHR21621">
    <property type="entry name" value="RIBOSOMAL PROTEIN S6 MODIFICATION PROTEIN"/>
    <property type="match status" value="1"/>
</dbReference>
<dbReference type="Gene3D" id="3.40.50.20">
    <property type="match status" value="1"/>
</dbReference>
<evidence type="ECO:0000256" key="2">
    <source>
        <dbReference type="ARBA" id="ARBA00006239"/>
    </source>
</evidence>
<evidence type="ECO:0000256" key="9">
    <source>
        <dbReference type="ARBA" id="ARBA00029440"/>
    </source>
</evidence>
<keyword evidence="5" id="KW-0479">Metal-binding</keyword>
<keyword evidence="7 10" id="KW-0067">ATP-binding</keyword>
<evidence type="ECO:0000256" key="10">
    <source>
        <dbReference type="PROSITE-ProRule" id="PRU00409"/>
    </source>
</evidence>
<keyword evidence="6 10" id="KW-0547">Nucleotide-binding</keyword>
<evidence type="ECO:0000256" key="1">
    <source>
        <dbReference type="ARBA" id="ARBA00001946"/>
    </source>
</evidence>
<dbReference type="GO" id="GO:0046872">
    <property type="term" value="F:metal ion binding"/>
    <property type="evidence" value="ECO:0007669"/>
    <property type="project" value="UniProtKB-KW"/>
</dbReference>
<dbReference type="InterPro" id="IPR004666">
    <property type="entry name" value="Rp_bS6_RimK/Lys_biosynth_LsyX"/>
</dbReference>
<sequence>MTQVSIVYDLVRWEEKALMKAAQDRGLTVRMIDSSDIVMDLNGKVPEEFGDVTLQRSVSYYRGLHITAYLEYLGHPVVNDLNSTLISGNKMLSSLAFVKNRVPTPHTVVALSTEKAMEAFSGILGGRAVIKPVTGSWGRMVALLRDRDAAEAVLEDREHMYPLYSVSYLQEFVEKPGRDIRVFVAGDRALAAIYRYGGDQWRTNTARGGRAEKCPIDSELEDVAVRAARAVGPGVYGVDVMESKDGYLVHEINGTTEFKNTVAQTGVDIPGAIVDYALSVIK</sequence>
<feature type="domain" description="ATP-grasp" evidence="11">
    <location>
        <begin position="94"/>
        <end position="278"/>
    </location>
</feature>
<evidence type="ECO:0000256" key="4">
    <source>
        <dbReference type="ARBA" id="ARBA00022605"/>
    </source>
</evidence>
<dbReference type="PROSITE" id="PS50975">
    <property type="entry name" value="ATP_GRASP"/>
    <property type="match status" value="1"/>
</dbReference>
<proteinExistence type="inferred from homology"/>
<keyword evidence="4" id="KW-0028">Amino-acid biosynthesis</keyword>
<comment type="cofactor">
    <cofactor evidence="1">
        <name>Mg(2+)</name>
        <dbReference type="ChEBI" id="CHEBI:18420"/>
    </cofactor>
</comment>
<dbReference type="RefSeq" id="WP_188681339.1">
    <property type="nucleotide sequence ID" value="NZ_BMNY01000002.1"/>
</dbReference>
<dbReference type="Gene3D" id="3.30.470.20">
    <property type="entry name" value="ATP-grasp fold, B domain"/>
    <property type="match status" value="1"/>
</dbReference>
<evidence type="ECO:0000259" key="11">
    <source>
        <dbReference type="PROSITE" id="PS50975"/>
    </source>
</evidence>
<reference evidence="12" key="1">
    <citation type="journal article" date="2014" name="Int. J. Syst. Evol. Microbiol.">
        <title>Complete genome sequence of Corynebacterium casei LMG S-19264T (=DSM 44701T), isolated from a smear-ripened cheese.</title>
        <authorList>
            <consortium name="US DOE Joint Genome Institute (JGI-PGF)"/>
            <person name="Walter F."/>
            <person name="Albersmeier A."/>
            <person name="Kalinowski J."/>
            <person name="Ruckert C."/>
        </authorList>
    </citation>
    <scope>NUCLEOTIDE SEQUENCE</scope>
    <source>
        <strain evidence="12">JCM 13583</strain>
    </source>
</reference>
<comment type="similarity">
    <text evidence="2">Belongs to the RimK family. LysX subfamily.</text>
</comment>
<reference evidence="12" key="2">
    <citation type="submission" date="2022-09" db="EMBL/GenBank/DDBJ databases">
        <authorList>
            <person name="Sun Q."/>
            <person name="Ohkuma M."/>
        </authorList>
    </citation>
    <scope>NUCLEOTIDE SEQUENCE</scope>
    <source>
        <strain evidence="12">JCM 13583</strain>
    </source>
</reference>
<dbReference type="SUPFAM" id="SSF56059">
    <property type="entry name" value="Glutathione synthetase ATP-binding domain-like"/>
    <property type="match status" value="1"/>
</dbReference>
<keyword evidence="3 12" id="KW-0436">Ligase</keyword>
<dbReference type="Pfam" id="PF08443">
    <property type="entry name" value="RimK"/>
    <property type="match status" value="1"/>
</dbReference>
<dbReference type="Gene3D" id="3.30.1490.20">
    <property type="entry name" value="ATP-grasp fold, A domain"/>
    <property type="match status" value="1"/>
</dbReference>
<accession>A0AA37BRU8</accession>
<dbReference type="NCBIfam" id="TIGR02144">
    <property type="entry name" value="LysX_arch"/>
    <property type="match status" value="1"/>
</dbReference>
<dbReference type="AlphaFoldDB" id="A0AA37BRU8"/>
<organism evidence="12 13">
    <name type="scientific">Thermogymnomonas acidicola</name>
    <dbReference type="NCBI Taxonomy" id="399579"/>
    <lineage>
        <taxon>Archaea</taxon>
        <taxon>Methanobacteriati</taxon>
        <taxon>Thermoplasmatota</taxon>
        <taxon>Thermoplasmata</taxon>
        <taxon>Thermoplasmatales</taxon>
        <taxon>Thermogymnomonas</taxon>
    </lineage>
</organism>
<dbReference type="GO" id="GO:0009085">
    <property type="term" value="P:lysine biosynthetic process"/>
    <property type="evidence" value="ECO:0007669"/>
    <property type="project" value="InterPro"/>
</dbReference>
<evidence type="ECO:0000256" key="5">
    <source>
        <dbReference type="ARBA" id="ARBA00022723"/>
    </source>
</evidence>
<dbReference type="Proteomes" id="UP000632195">
    <property type="component" value="Unassembled WGS sequence"/>
</dbReference>
<dbReference type="SUPFAM" id="SSF52440">
    <property type="entry name" value="PreATP-grasp domain"/>
    <property type="match status" value="1"/>
</dbReference>
<keyword evidence="8" id="KW-0460">Magnesium</keyword>
<dbReference type="GO" id="GO:0043774">
    <property type="term" value="F:coenzyme F420-2 alpha-glutamyl ligase activity"/>
    <property type="evidence" value="ECO:0007669"/>
    <property type="project" value="TreeGrafter"/>
</dbReference>
<keyword evidence="13" id="KW-1185">Reference proteome</keyword>
<evidence type="ECO:0000256" key="3">
    <source>
        <dbReference type="ARBA" id="ARBA00022598"/>
    </source>
</evidence>
<dbReference type="InterPro" id="IPR013815">
    <property type="entry name" value="ATP_grasp_subdomain_1"/>
</dbReference>
<dbReference type="InterPro" id="IPR054562">
    <property type="entry name" value="LysX/ArgX_preATP_grasp"/>
</dbReference>
<dbReference type="InterPro" id="IPR011761">
    <property type="entry name" value="ATP-grasp"/>
</dbReference>
<dbReference type="InterPro" id="IPR011870">
    <property type="entry name" value="LysX_arch"/>
</dbReference>
<gene>
    <name evidence="12" type="primary">lysX</name>
    <name evidence="12" type="ORF">GCM10007108_12210</name>
</gene>
<evidence type="ECO:0000313" key="12">
    <source>
        <dbReference type="EMBL" id="GGM75852.1"/>
    </source>
</evidence>
<dbReference type="PANTHER" id="PTHR21621:SF2">
    <property type="entry name" value="COENZYME GAMMA-F420-2:ALPHA-L-GLUTAMATE LIGASE"/>
    <property type="match status" value="1"/>
</dbReference>
<evidence type="ECO:0000313" key="13">
    <source>
        <dbReference type="Proteomes" id="UP000632195"/>
    </source>
</evidence>
<evidence type="ECO:0000256" key="8">
    <source>
        <dbReference type="ARBA" id="ARBA00022842"/>
    </source>
</evidence>
<name>A0AA37BRU8_9ARCH</name>
<dbReference type="FunFam" id="3.30.470.20:FF:000058">
    <property type="entry name" value="Alpha-aminoadipate--LysW ligase LysX protein"/>
    <property type="match status" value="1"/>
</dbReference>
<dbReference type="EMBL" id="BMNY01000002">
    <property type="protein sequence ID" value="GGM75852.1"/>
    <property type="molecule type" value="Genomic_DNA"/>
</dbReference>
<evidence type="ECO:0000256" key="7">
    <source>
        <dbReference type="ARBA" id="ARBA00022840"/>
    </source>
</evidence>
<dbReference type="GO" id="GO:0005524">
    <property type="term" value="F:ATP binding"/>
    <property type="evidence" value="ECO:0007669"/>
    <property type="project" value="UniProtKB-UniRule"/>
</dbReference>
<dbReference type="Pfam" id="PF22626">
    <property type="entry name" value="LysX_preATP_grasp"/>
    <property type="match status" value="1"/>
</dbReference>
<protein>
    <submittedName>
        <fullName evidence="12">Alpha-aminoadipate--LysW ligase LysX</fullName>
    </submittedName>
</protein>
<evidence type="ECO:0000256" key="6">
    <source>
        <dbReference type="ARBA" id="ARBA00022741"/>
    </source>
</evidence>
<comment type="caution">
    <text evidence="12">The sequence shown here is derived from an EMBL/GenBank/DDBJ whole genome shotgun (WGS) entry which is preliminary data.</text>
</comment>
<dbReference type="InterPro" id="IPR016185">
    <property type="entry name" value="PreATP-grasp_dom_sf"/>
</dbReference>
<dbReference type="GO" id="GO:0005737">
    <property type="term" value="C:cytoplasm"/>
    <property type="evidence" value="ECO:0007669"/>
    <property type="project" value="TreeGrafter"/>
</dbReference>
<dbReference type="NCBIfam" id="TIGR00768">
    <property type="entry name" value="rimK_fam"/>
    <property type="match status" value="1"/>
</dbReference>
<dbReference type="InterPro" id="IPR013651">
    <property type="entry name" value="ATP-grasp_RimK-type"/>
</dbReference>